<dbReference type="PANTHER" id="PTHR48046:SF7">
    <property type="entry name" value="UDP-GLYCOSYLTRANSFERASE 72E1"/>
    <property type="match status" value="1"/>
</dbReference>
<comment type="caution">
    <text evidence="3">The sequence shown here is derived from an EMBL/GenBank/DDBJ whole genome shotgun (WGS) entry which is preliminary data.</text>
</comment>
<evidence type="ECO:0000313" key="3">
    <source>
        <dbReference type="EMBL" id="KAK3224060.1"/>
    </source>
</evidence>
<keyword evidence="4" id="KW-1185">Reference proteome</keyword>
<organism evidence="3 4">
    <name type="scientific">Dipteronia sinensis</name>
    <dbReference type="NCBI Taxonomy" id="43782"/>
    <lineage>
        <taxon>Eukaryota</taxon>
        <taxon>Viridiplantae</taxon>
        <taxon>Streptophyta</taxon>
        <taxon>Embryophyta</taxon>
        <taxon>Tracheophyta</taxon>
        <taxon>Spermatophyta</taxon>
        <taxon>Magnoliopsida</taxon>
        <taxon>eudicotyledons</taxon>
        <taxon>Gunneridae</taxon>
        <taxon>Pentapetalae</taxon>
        <taxon>rosids</taxon>
        <taxon>malvids</taxon>
        <taxon>Sapindales</taxon>
        <taxon>Sapindaceae</taxon>
        <taxon>Hippocastanoideae</taxon>
        <taxon>Acereae</taxon>
        <taxon>Dipteronia</taxon>
    </lineage>
</organism>
<dbReference type="GO" id="GO:0047209">
    <property type="term" value="F:coniferyl-alcohol glucosyltransferase activity"/>
    <property type="evidence" value="ECO:0007669"/>
    <property type="project" value="TreeGrafter"/>
</dbReference>
<dbReference type="SUPFAM" id="SSF53756">
    <property type="entry name" value="UDP-Glycosyltransferase/glycogen phosphorylase"/>
    <property type="match status" value="1"/>
</dbReference>
<proteinExistence type="predicted"/>
<gene>
    <name evidence="3" type="ORF">Dsin_011085</name>
</gene>
<accession>A0AAE0AUE6</accession>
<evidence type="ECO:0000256" key="1">
    <source>
        <dbReference type="ARBA" id="ARBA00022676"/>
    </source>
</evidence>
<protein>
    <submittedName>
        <fullName evidence="3">Uncharacterized protein</fullName>
    </submittedName>
</protein>
<dbReference type="EMBL" id="JANJYJ010000003">
    <property type="protein sequence ID" value="KAK3224060.1"/>
    <property type="molecule type" value="Genomic_DNA"/>
</dbReference>
<evidence type="ECO:0000256" key="2">
    <source>
        <dbReference type="SAM" id="MobiDB-lite"/>
    </source>
</evidence>
<sequence length="157" mass="17184">MESTTIELSTEVGDDGSVGSSMMVEVGEVSSTMMVGSSMVGSYVLFWDAEGILVNTWEDLEPKTLAALRDTKLLGRVANEPVYPIGPLARPVGTPIQRSQKLDWLDTKPSESVIYVSFGIGGSLSAKQMIKLAWGLELSQQSFVWVVTSHREWCIRV</sequence>
<evidence type="ECO:0000313" key="4">
    <source>
        <dbReference type="Proteomes" id="UP001281410"/>
    </source>
</evidence>
<dbReference type="AlphaFoldDB" id="A0AAE0AUE6"/>
<dbReference type="PANTHER" id="PTHR48046">
    <property type="entry name" value="UDP-GLYCOSYLTRANSFERASE 72E1"/>
    <property type="match status" value="1"/>
</dbReference>
<keyword evidence="1" id="KW-0328">Glycosyltransferase</keyword>
<name>A0AAE0AUE6_9ROSI</name>
<keyword evidence="1" id="KW-0808">Transferase</keyword>
<reference evidence="3" key="1">
    <citation type="journal article" date="2023" name="Plant J.">
        <title>Genome sequences and population genomics provide insights into the demographic history, inbreeding, and mutation load of two 'living fossil' tree species of Dipteronia.</title>
        <authorList>
            <person name="Feng Y."/>
            <person name="Comes H.P."/>
            <person name="Chen J."/>
            <person name="Zhu S."/>
            <person name="Lu R."/>
            <person name="Zhang X."/>
            <person name="Li P."/>
            <person name="Qiu J."/>
            <person name="Olsen K.M."/>
            <person name="Qiu Y."/>
        </authorList>
    </citation>
    <scope>NUCLEOTIDE SEQUENCE</scope>
    <source>
        <strain evidence="3">NBL</strain>
    </source>
</reference>
<dbReference type="Proteomes" id="UP001281410">
    <property type="component" value="Unassembled WGS sequence"/>
</dbReference>
<feature type="region of interest" description="Disordered" evidence="2">
    <location>
        <begin position="1"/>
        <end position="20"/>
    </location>
</feature>
<dbReference type="Gene3D" id="3.40.50.2000">
    <property type="entry name" value="Glycogen Phosphorylase B"/>
    <property type="match status" value="2"/>
</dbReference>